<evidence type="ECO:0000256" key="2">
    <source>
        <dbReference type="PROSITE-ProRule" id="PRU00192"/>
    </source>
</evidence>
<keyword evidence="4" id="KW-1185">Reference proteome</keyword>
<reference evidence="5" key="1">
    <citation type="submission" date="2022-11" db="UniProtKB">
        <authorList>
            <consortium name="WormBaseParasite"/>
        </authorList>
    </citation>
    <scope>IDENTIFICATION</scope>
</reference>
<dbReference type="AlphaFoldDB" id="A0A914R9Y3"/>
<dbReference type="SUPFAM" id="SSF50044">
    <property type="entry name" value="SH3-domain"/>
    <property type="match status" value="1"/>
</dbReference>
<dbReference type="InterPro" id="IPR036028">
    <property type="entry name" value="SH3-like_dom_sf"/>
</dbReference>
<accession>A0A914R9Y3</accession>
<protein>
    <submittedName>
        <fullName evidence="5">SH3 domain-containing protein</fullName>
    </submittedName>
</protein>
<keyword evidence="1 2" id="KW-0728">SH3 domain</keyword>
<evidence type="ECO:0000313" key="4">
    <source>
        <dbReference type="Proteomes" id="UP000887564"/>
    </source>
</evidence>
<feature type="domain" description="SH3" evidence="3">
    <location>
        <begin position="1"/>
        <end position="36"/>
    </location>
</feature>
<evidence type="ECO:0000259" key="3">
    <source>
        <dbReference type="PROSITE" id="PS50002"/>
    </source>
</evidence>
<dbReference type="Pfam" id="PF07653">
    <property type="entry name" value="SH3_2"/>
    <property type="match status" value="1"/>
</dbReference>
<dbReference type="PROSITE" id="PS50002">
    <property type="entry name" value="SH3"/>
    <property type="match status" value="1"/>
</dbReference>
<organism evidence="4 5">
    <name type="scientific">Parascaris equorum</name>
    <name type="common">Equine roundworm</name>
    <dbReference type="NCBI Taxonomy" id="6256"/>
    <lineage>
        <taxon>Eukaryota</taxon>
        <taxon>Metazoa</taxon>
        <taxon>Ecdysozoa</taxon>
        <taxon>Nematoda</taxon>
        <taxon>Chromadorea</taxon>
        <taxon>Rhabditida</taxon>
        <taxon>Spirurina</taxon>
        <taxon>Ascaridomorpha</taxon>
        <taxon>Ascaridoidea</taxon>
        <taxon>Ascarididae</taxon>
        <taxon>Parascaris</taxon>
    </lineage>
</organism>
<proteinExistence type="predicted"/>
<evidence type="ECO:0000313" key="5">
    <source>
        <dbReference type="WBParaSite" id="PEQ_0000150501-mRNA-1"/>
    </source>
</evidence>
<sequence>MFITFSPFSNGDWWLVEHENGTRGYIPRNYVARQHDDESEE</sequence>
<name>A0A914R9Y3_PAREQ</name>
<evidence type="ECO:0000256" key="1">
    <source>
        <dbReference type="ARBA" id="ARBA00022443"/>
    </source>
</evidence>
<dbReference type="Gene3D" id="2.30.30.40">
    <property type="entry name" value="SH3 Domains"/>
    <property type="match status" value="1"/>
</dbReference>
<dbReference type="Proteomes" id="UP000887564">
    <property type="component" value="Unplaced"/>
</dbReference>
<dbReference type="WBParaSite" id="PEQ_0000150501-mRNA-1">
    <property type="protein sequence ID" value="PEQ_0000150501-mRNA-1"/>
    <property type="gene ID" value="PEQ_0000150501"/>
</dbReference>
<dbReference type="InterPro" id="IPR001452">
    <property type="entry name" value="SH3_domain"/>
</dbReference>